<dbReference type="GO" id="GO:0016763">
    <property type="term" value="F:pentosyltransferase activity"/>
    <property type="evidence" value="ECO:0007669"/>
    <property type="project" value="TreeGrafter"/>
</dbReference>
<dbReference type="AlphaFoldDB" id="A0A1Y1SZ37"/>
<keyword evidence="6 8" id="KW-1133">Transmembrane helix</keyword>
<feature type="transmembrane region" description="Helical" evidence="8">
    <location>
        <begin position="85"/>
        <end position="103"/>
    </location>
</feature>
<sequence length="549" mass="63713">MKSKNIIDRYYLLFLCIVWIVLIVGLGNYGLAETSEARYAEISREMFLSGDYLNPKLLGIFHFHKPPITYYITTLGYRIFGVNEFGARFFLQIAIVIQLVLVYRLANLLYKDKRIAFMAGLIYFSFPIVLISSRNLTTDAFLTTLVIGSVYCWQVYEDKTKIGFLYLFYTLIGIALLTKGPVALLFILTYIIIRKLLYKGSIKMTLHHIIGFLLCFSVSVSWYIAIIVEHPKIWDYFIHKQILGRITGNAYSERSKPFWYYLPILLGLLLPWCLSLLPHLKNLKSLFPKQKETKVLIYASTILVFLFSAFSTKLILYILPVFWMIAISIAAMLPKISKASKNIVNITYAGLILALVIGLFFSRVYISEMEYISVKTLIIAFISLIVFGVIYYAIDTTKDYKPAVLAAVFGGVIISISTSFMTNHTPIINSTRDMVKFIDHVSKEKDKTIIVYDYLLSSIPFYTDDKHITLKYSSNTTQRETQFEENNAYQERLWDLNEKTELYKLLETSKKQSTYLLVRNKRDLDKKFKAVKDSFDHQKHFEKWTLYYN</sequence>
<protein>
    <submittedName>
        <fullName evidence="10">UDP-phosphate alpha-4-amino-4-deoxy-L-arabinose arabinosyl transferase</fullName>
    </submittedName>
</protein>
<feature type="transmembrane region" description="Helical" evidence="8">
    <location>
        <begin position="205"/>
        <end position="228"/>
    </location>
</feature>
<feature type="domain" description="Glycosyltransferase RgtA/B/C/D-like" evidence="9">
    <location>
        <begin position="64"/>
        <end position="222"/>
    </location>
</feature>
<name>A0A1Y1SZ37_9FLAO</name>
<dbReference type="OrthoDB" id="9792789at2"/>
<evidence type="ECO:0000313" key="11">
    <source>
        <dbReference type="Proteomes" id="UP000192746"/>
    </source>
</evidence>
<dbReference type="GO" id="GO:0005886">
    <property type="term" value="C:plasma membrane"/>
    <property type="evidence" value="ECO:0007669"/>
    <property type="project" value="UniProtKB-SubCell"/>
</dbReference>
<evidence type="ECO:0000256" key="7">
    <source>
        <dbReference type="ARBA" id="ARBA00023136"/>
    </source>
</evidence>
<organism evidence="10 11">
    <name type="scientific">Zunongwangia atlantica 22II14-10F7</name>
    <dbReference type="NCBI Taxonomy" id="1185767"/>
    <lineage>
        <taxon>Bacteria</taxon>
        <taxon>Pseudomonadati</taxon>
        <taxon>Bacteroidota</taxon>
        <taxon>Flavobacteriia</taxon>
        <taxon>Flavobacteriales</taxon>
        <taxon>Flavobacteriaceae</taxon>
        <taxon>Zunongwangia</taxon>
    </lineage>
</organism>
<dbReference type="Proteomes" id="UP000192746">
    <property type="component" value="Unassembled WGS sequence"/>
</dbReference>
<dbReference type="STRING" id="1185767.IIF7_18127"/>
<evidence type="ECO:0000259" key="9">
    <source>
        <dbReference type="Pfam" id="PF13231"/>
    </source>
</evidence>
<accession>A0A1Y1SZ37</accession>
<evidence type="ECO:0000256" key="6">
    <source>
        <dbReference type="ARBA" id="ARBA00022989"/>
    </source>
</evidence>
<keyword evidence="5 8" id="KW-0812">Transmembrane</keyword>
<keyword evidence="7 8" id="KW-0472">Membrane</keyword>
<keyword evidence="4 10" id="KW-0808">Transferase</keyword>
<evidence type="ECO:0000256" key="1">
    <source>
        <dbReference type="ARBA" id="ARBA00004651"/>
    </source>
</evidence>
<keyword evidence="3" id="KW-0328">Glycosyltransferase</keyword>
<dbReference type="GO" id="GO:0010041">
    <property type="term" value="P:response to iron(III) ion"/>
    <property type="evidence" value="ECO:0007669"/>
    <property type="project" value="TreeGrafter"/>
</dbReference>
<evidence type="ECO:0000256" key="3">
    <source>
        <dbReference type="ARBA" id="ARBA00022676"/>
    </source>
</evidence>
<dbReference type="InterPro" id="IPR038731">
    <property type="entry name" value="RgtA/B/C-like"/>
</dbReference>
<dbReference type="GO" id="GO:0009103">
    <property type="term" value="P:lipopolysaccharide biosynthetic process"/>
    <property type="evidence" value="ECO:0007669"/>
    <property type="project" value="UniProtKB-ARBA"/>
</dbReference>
<feature type="transmembrane region" description="Helical" evidence="8">
    <location>
        <begin position="403"/>
        <end position="422"/>
    </location>
</feature>
<comment type="subcellular location">
    <subcellularLocation>
        <location evidence="1">Cell membrane</location>
        <topology evidence="1">Multi-pass membrane protein</topology>
    </subcellularLocation>
</comment>
<feature type="transmembrane region" description="Helical" evidence="8">
    <location>
        <begin position="166"/>
        <end position="193"/>
    </location>
</feature>
<evidence type="ECO:0000256" key="5">
    <source>
        <dbReference type="ARBA" id="ARBA00022692"/>
    </source>
</evidence>
<reference evidence="10 11" key="1">
    <citation type="submission" date="2013-04" db="EMBL/GenBank/DDBJ databases">
        <title>Zunongwangia sp. 22II14-10F7 Genome Sequencing.</title>
        <authorList>
            <person name="Lai Q."/>
            <person name="Shao Z."/>
        </authorList>
    </citation>
    <scope>NUCLEOTIDE SEQUENCE [LARGE SCALE GENOMIC DNA]</scope>
    <source>
        <strain evidence="10 11">22II14-10F7</strain>
    </source>
</reference>
<evidence type="ECO:0000256" key="2">
    <source>
        <dbReference type="ARBA" id="ARBA00022475"/>
    </source>
</evidence>
<dbReference type="PANTHER" id="PTHR33908">
    <property type="entry name" value="MANNOSYLTRANSFERASE YKCB-RELATED"/>
    <property type="match status" value="1"/>
</dbReference>
<gene>
    <name evidence="10" type="ORF">IIF7_18127</name>
</gene>
<feature type="transmembrane region" description="Helical" evidence="8">
    <location>
        <begin position="115"/>
        <end position="133"/>
    </location>
</feature>
<feature type="transmembrane region" description="Helical" evidence="8">
    <location>
        <begin position="12"/>
        <end position="31"/>
    </location>
</feature>
<feature type="transmembrane region" description="Helical" evidence="8">
    <location>
        <begin position="346"/>
        <end position="366"/>
    </location>
</feature>
<evidence type="ECO:0000256" key="4">
    <source>
        <dbReference type="ARBA" id="ARBA00022679"/>
    </source>
</evidence>
<dbReference type="Pfam" id="PF13231">
    <property type="entry name" value="PMT_2"/>
    <property type="match status" value="1"/>
</dbReference>
<dbReference type="PANTHER" id="PTHR33908:SF3">
    <property type="entry name" value="UNDECAPRENYL PHOSPHATE-ALPHA-4-AMINO-4-DEOXY-L-ARABINOSE ARABINOSYL TRANSFERASE"/>
    <property type="match status" value="1"/>
</dbReference>
<evidence type="ECO:0000256" key="8">
    <source>
        <dbReference type="SAM" id="Phobius"/>
    </source>
</evidence>
<proteinExistence type="predicted"/>
<keyword evidence="2" id="KW-1003">Cell membrane</keyword>
<feature type="transmembrane region" description="Helical" evidence="8">
    <location>
        <begin position="258"/>
        <end position="274"/>
    </location>
</feature>
<comment type="caution">
    <text evidence="10">The sequence shown here is derived from an EMBL/GenBank/DDBJ whole genome shotgun (WGS) entry which is preliminary data.</text>
</comment>
<feature type="transmembrane region" description="Helical" evidence="8">
    <location>
        <begin position="372"/>
        <end position="394"/>
    </location>
</feature>
<keyword evidence="11" id="KW-1185">Reference proteome</keyword>
<dbReference type="InterPro" id="IPR050297">
    <property type="entry name" value="LipidA_mod_glycosyltrf_83"/>
</dbReference>
<evidence type="ECO:0000313" key="10">
    <source>
        <dbReference type="EMBL" id="ORL44019.1"/>
    </source>
</evidence>
<dbReference type="EMBL" id="ARYN01000020">
    <property type="protein sequence ID" value="ORL44019.1"/>
    <property type="molecule type" value="Genomic_DNA"/>
</dbReference>
<dbReference type="RefSeq" id="WP_084843097.1">
    <property type="nucleotide sequence ID" value="NZ_ARYN01000020.1"/>
</dbReference>